<keyword evidence="6" id="KW-1185">Reference proteome</keyword>
<dbReference type="InterPro" id="IPR001360">
    <property type="entry name" value="Glyco_hydro_1"/>
</dbReference>
<dbReference type="Pfam" id="PF00232">
    <property type="entry name" value="Glyco_hydro_1"/>
    <property type="match status" value="1"/>
</dbReference>
<dbReference type="PANTHER" id="PTHR10353:SF36">
    <property type="entry name" value="LP05116P"/>
    <property type="match status" value="1"/>
</dbReference>
<evidence type="ECO:0000313" key="6">
    <source>
        <dbReference type="Proteomes" id="UP001153714"/>
    </source>
</evidence>
<organism evidence="5 6">
    <name type="scientific">Diatraea saccharalis</name>
    <name type="common">sugarcane borer</name>
    <dbReference type="NCBI Taxonomy" id="40085"/>
    <lineage>
        <taxon>Eukaryota</taxon>
        <taxon>Metazoa</taxon>
        <taxon>Ecdysozoa</taxon>
        <taxon>Arthropoda</taxon>
        <taxon>Hexapoda</taxon>
        <taxon>Insecta</taxon>
        <taxon>Pterygota</taxon>
        <taxon>Neoptera</taxon>
        <taxon>Endopterygota</taxon>
        <taxon>Lepidoptera</taxon>
        <taxon>Glossata</taxon>
        <taxon>Ditrysia</taxon>
        <taxon>Pyraloidea</taxon>
        <taxon>Crambidae</taxon>
        <taxon>Crambinae</taxon>
        <taxon>Diatraea</taxon>
    </lineage>
</organism>
<dbReference type="GO" id="GO:0005975">
    <property type="term" value="P:carbohydrate metabolic process"/>
    <property type="evidence" value="ECO:0007669"/>
    <property type="project" value="InterPro"/>
</dbReference>
<dbReference type="AlphaFoldDB" id="A0A9N9R962"/>
<keyword evidence="3" id="KW-0326">Glycosidase</keyword>
<evidence type="ECO:0008006" key="7">
    <source>
        <dbReference type="Google" id="ProtNLM"/>
    </source>
</evidence>
<dbReference type="Gene3D" id="3.20.20.80">
    <property type="entry name" value="Glycosidases"/>
    <property type="match status" value="1"/>
</dbReference>
<proteinExistence type="inferred from homology"/>
<dbReference type="Proteomes" id="UP001153714">
    <property type="component" value="Chromosome 5"/>
</dbReference>
<evidence type="ECO:0000256" key="3">
    <source>
        <dbReference type="ARBA" id="ARBA00023295"/>
    </source>
</evidence>
<evidence type="ECO:0000256" key="4">
    <source>
        <dbReference type="RuleBase" id="RU003690"/>
    </source>
</evidence>
<evidence type="ECO:0000313" key="5">
    <source>
        <dbReference type="EMBL" id="CAG9792884.1"/>
    </source>
</evidence>
<name>A0A9N9R962_9NEOP</name>
<gene>
    <name evidence="5" type="ORF">DIATSA_LOCUS10370</name>
</gene>
<dbReference type="OrthoDB" id="65569at2759"/>
<reference evidence="5" key="1">
    <citation type="submission" date="2021-12" db="EMBL/GenBank/DDBJ databases">
        <authorList>
            <person name="King R."/>
        </authorList>
    </citation>
    <scope>NUCLEOTIDE SEQUENCE</scope>
</reference>
<reference evidence="5" key="2">
    <citation type="submission" date="2022-10" db="EMBL/GenBank/DDBJ databases">
        <authorList>
            <consortium name="ENA_rothamsted_submissions"/>
            <consortium name="culmorum"/>
            <person name="King R."/>
        </authorList>
    </citation>
    <scope>NUCLEOTIDE SEQUENCE</scope>
</reference>
<accession>A0A9N9R962</accession>
<dbReference type="GO" id="GO:0008422">
    <property type="term" value="F:beta-glucosidase activity"/>
    <property type="evidence" value="ECO:0007669"/>
    <property type="project" value="TreeGrafter"/>
</dbReference>
<keyword evidence="2" id="KW-0378">Hydrolase</keyword>
<dbReference type="PANTHER" id="PTHR10353">
    <property type="entry name" value="GLYCOSYL HYDROLASE"/>
    <property type="match status" value="1"/>
</dbReference>
<evidence type="ECO:0000256" key="2">
    <source>
        <dbReference type="ARBA" id="ARBA00022801"/>
    </source>
</evidence>
<dbReference type="SUPFAM" id="SSF51445">
    <property type="entry name" value="(Trans)glycosidases"/>
    <property type="match status" value="1"/>
</dbReference>
<protein>
    <recommendedName>
        <fullName evidence="7">Beta-glucosidase</fullName>
    </recommendedName>
</protein>
<dbReference type="InterPro" id="IPR017853">
    <property type="entry name" value="GH"/>
</dbReference>
<dbReference type="EMBL" id="OU893336">
    <property type="protein sequence ID" value="CAG9792884.1"/>
    <property type="molecule type" value="Genomic_DNA"/>
</dbReference>
<sequence>MVTMYHWELPQRLQDLGGWANPLIVDWFGDYSRVLFSLYGDRVKTWITINEAMSVCDIGYSDQNFAPGIEDFTIGRYLCSKNIVVAHARAYRIYDEEFRAKYNGRVSLANHFMWFEPQTSEDEDVAELAIQLAWGRYSHPIFSKEGGYPQAIEEIFANYSAAEGYTTSRLPAFTKEEIEYTRGTFDFICMNHYTSRMVRRAVPGEAIGHFPLDGSEELNLIIEMHPDSKPTGYPLLPVMKL</sequence>
<evidence type="ECO:0000256" key="1">
    <source>
        <dbReference type="ARBA" id="ARBA00010838"/>
    </source>
</evidence>
<comment type="similarity">
    <text evidence="1 4">Belongs to the glycosyl hydrolase 1 family.</text>
</comment>